<dbReference type="EMBL" id="ONZQ02000017">
    <property type="protein sequence ID" value="SPO06905.1"/>
    <property type="molecule type" value="Genomic_DNA"/>
</dbReference>
<protein>
    <recommendedName>
        <fullName evidence="2">Azaphilone pigments biosynthesis cluster protein L N-terminal domain-containing protein</fullName>
    </recommendedName>
</protein>
<name>A0AAE8N608_9PEZI</name>
<evidence type="ECO:0000313" key="3">
    <source>
        <dbReference type="EMBL" id="SPO06905.1"/>
    </source>
</evidence>
<comment type="caution">
    <text evidence="3">The sequence shown here is derived from an EMBL/GenBank/DDBJ whole genome shotgun (WGS) entry which is preliminary data.</text>
</comment>
<dbReference type="InterPro" id="IPR031348">
    <property type="entry name" value="PigL_N"/>
</dbReference>
<proteinExistence type="predicted"/>
<evidence type="ECO:0000259" key="2">
    <source>
        <dbReference type="Pfam" id="PF17111"/>
    </source>
</evidence>
<reference evidence="3" key="1">
    <citation type="submission" date="2018-03" db="EMBL/GenBank/DDBJ databases">
        <authorList>
            <person name="Guldener U."/>
        </authorList>
    </citation>
    <scope>NUCLEOTIDE SEQUENCE</scope>
</reference>
<evidence type="ECO:0000256" key="1">
    <source>
        <dbReference type="SAM" id="MobiDB-lite"/>
    </source>
</evidence>
<evidence type="ECO:0000313" key="4">
    <source>
        <dbReference type="Proteomes" id="UP001187682"/>
    </source>
</evidence>
<organism evidence="3 4">
    <name type="scientific">Cephalotrichum gorgonifer</name>
    <dbReference type="NCBI Taxonomy" id="2041049"/>
    <lineage>
        <taxon>Eukaryota</taxon>
        <taxon>Fungi</taxon>
        <taxon>Dikarya</taxon>
        <taxon>Ascomycota</taxon>
        <taxon>Pezizomycotina</taxon>
        <taxon>Sordariomycetes</taxon>
        <taxon>Hypocreomycetidae</taxon>
        <taxon>Microascales</taxon>
        <taxon>Microascaceae</taxon>
        <taxon>Cephalotrichum</taxon>
    </lineage>
</organism>
<dbReference type="Pfam" id="PF17111">
    <property type="entry name" value="PigL_N"/>
    <property type="match status" value="1"/>
</dbReference>
<feature type="compositionally biased region" description="Polar residues" evidence="1">
    <location>
        <begin position="280"/>
        <end position="300"/>
    </location>
</feature>
<sequence>MADPLSISASVLTVVITAVQSARSLTETVKRFKDRDKTLRRLDDELKDLISILTKLEEAQTSKLSQQVLEKYNDLIQDTAYSLTVLLQHLNDEWAVTQQCLRICEDAMSYIETLTAREPSLQSETTSENDTDGRPPFEAQRLTIEMLDEQRDKCAEVIGHLRARLESAALDETSRGDDEKARLQGEIDNYRKCLEVCKVAAKEVSRRKIHTVGEVIADGSSDQVVVTTWADLFDVKKATSKDNSAQLIGSMSEDALRQLSTDRYNSRFGALNASVDVATSETTLEPHRTGNSGLSRQASNDAELRDTVTRRKPAPNEVRKRSVDR</sequence>
<feature type="domain" description="Azaphilone pigments biosynthesis cluster protein L N-terminal" evidence="2">
    <location>
        <begin position="2"/>
        <end position="60"/>
    </location>
</feature>
<accession>A0AAE8N608</accession>
<feature type="region of interest" description="Disordered" evidence="1">
    <location>
        <begin position="280"/>
        <end position="325"/>
    </location>
</feature>
<keyword evidence="4" id="KW-1185">Reference proteome</keyword>
<gene>
    <name evidence="3" type="ORF">DNG_09599</name>
</gene>
<feature type="region of interest" description="Disordered" evidence="1">
    <location>
        <begin position="116"/>
        <end position="136"/>
    </location>
</feature>
<dbReference type="Proteomes" id="UP001187682">
    <property type="component" value="Unassembled WGS sequence"/>
</dbReference>
<dbReference type="AlphaFoldDB" id="A0AAE8N608"/>